<evidence type="ECO:0000256" key="2">
    <source>
        <dbReference type="ARBA" id="ARBA00022679"/>
    </source>
</evidence>
<dbReference type="RefSeq" id="WP_185005227.1">
    <property type="nucleotide sequence ID" value="NZ_BAAAUI010000001.1"/>
</dbReference>
<keyword evidence="1 5" id="KW-0489">Methyltransferase</keyword>
<dbReference type="GO" id="GO:0032259">
    <property type="term" value="P:methylation"/>
    <property type="evidence" value="ECO:0007669"/>
    <property type="project" value="UniProtKB-KW"/>
</dbReference>
<sequence length="302" mass="31862">MTAERSKSAATAVWFTGERSLTDQLRRGGYAPATQADHDQVPPTIAAHAITTRTQPGDLILDPDCGAGTVLTEALYTGRRAIGLTVDPRWRRVARMNLTAAHRNGARRPGTVLTGTPGLLRDAEATGLAGQVDLVLTSLRGHRLSTSLDHAGARSEWTARCRRLADTLSDCHPLLRPGGHAVVVIQPTRCGDVLLDLPTQVLEAGRAAGLIPIQRGIAMTARVRGHEVFARVGFAARRAAEQARAAGTPIALTAHCNVVIFRARILPANLLADGVATDLPPATASSRPDGIANPGPSARWAA</sequence>
<keyword evidence="6" id="KW-1185">Reference proteome</keyword>
<comment type="caution">
    <text evidence="5">The sequence shown here is derived from an EMBL/GenBank/DDBJ whole genome shotgun (WGS) entry which is preliminary data.</text>
</comment>
<proteinExistence type="predicted"/>
<dbReference type="EMBL" id="JACHMH010000001">
    <property type="protein sequence ID" value="MBB4679484.1"/>
    <property type="molecule type" value="Genomic_DNA"/>
</dbReference>
<protein>
    <submittedName>
        <fullName evidence="5">SAM-dependent methyltransferase</fullName>
    </submittedName>
</protein>
<feature type="domain" description="DNA methylase N-4/N-6" evidence="4">
    <location>
        <begin position="39"/>
        <end position="87"/>
    </location>
</feature>
<dbReference type="Pfam" id="PF01555">
    <property type="entry name" value="N6_N4_Mtase"/>
    <property type="match status" value="1"/>
</dbReference>
<gene>
    <name evidence="5" type="ORF">HNR67_005602</name>
</gene>
<dbReference type="Gene3D" id="3.40.50.150">
    <property type="entry name" value="Vaccinia Virus protein VP39"/>
    <property type="match status" value="1"/>
</dbReference>
<dbReference type="InterPro" id="IPR002941">
    <property type="entry name" value="DNA_methylase_N4/N6"/>
</dbReference>
<keyword evidence="2 5" id="KW-0808">Transferase</keyword>
<dbReference type="Proteomes" id="UP000533598">
    <property type="component" value="Unassembled WGS sequence"/>
</dbReference>
<dbReference type="GO" id="GO:0003677">
    <property type="term" value="F:DNA binding"/>
    <property type="evidence" value="ECO:0007669"/>
    <property type="project" value="InterPro"/>
</dbReference>
<organism evidence="5 6">
    <name type="scientific">Crossiella cryophila</name>
    <dbReference type="NCBI Taxonomy" id="43355"/>
    <lineage>
        <taxon>Bacteria</taxon>
        <taxon>Bacillati</taxon>
        <taxon>Actinomycetota</taxon>
        <taxon>Actinomycetes</taxon>
        <taxon>Pseudonocardiales</taxon>
        <taxon>Pseudonocardiaceae</taxon>
        <taxon>Crossiella</taxon>
    </lineage>
</organism>
<evidence type="ECO:0000256" key="1">
    <source>
        <dbReference type="ARBA" id="ARBA00022603"/>
    </source>
</evidence>
<accession>A0A7W7CE52</accession>
<evidence type="ECO:0000313" key="5">
    <source>
        <dbReference type="EMBL" id="MBB4679484.1"/>
    </source>
</evidence>
<evidence type="ECO:0000259" key="4">
    <source>
        <dbReference type="Pfam" id="PF01555"/>
    </source>
</evidence>
<dbReference type="InterPro" id="IPR029063">
    <property type="entry name" value="SAM-dependent_MTases_sf"/>
</dbReference>
<feature type="region of interest" description="Disordered" evidence="3">
    <location>
        <begin position="282"/>
        <end position="302"/>
    </location>
</feature>
<reference evidence="5 6" key="1">
    <citation type="submission" date="2020-08" db="EMBL/GenBank/DDBJ databases">
        <title>Sequencing the genomes of 1000 actinobacteria strains.</title>
        <authorList>
            <person name="Klenk H.-P."/>
        </authorList>
    </citation>
    <scope>NUCLEOTIDE SEQUENCE [LARGE SCALE GENOMIC DNA]</scope>
    <source>
        <strain evidence="5 6">DSM 44230</strain>
    </source>
</reference>
<dbReference type="GO" id="GO:0008170">
    <property type="term" value="F:N-methyltransferase activity"/>
    <property type="evidence" value="ECO:0007669"/>
    <property type="project" value="InterPro"/>
</dbReference>
<dbReference type="AlphaFoldDB" id="A0A7W7CE52"/>
<name>A0A7W7CE52_9PSEU</name>
<evidence type="ECO:0000256" key="3">
    <source>
        <dbReference type="SAM" id="MobiDB-lite"/>
    </source>
</evidence>
<evidence type="ECO:0000313" key="6">
    <source>
        <dbReference type="Proteomes" id="UP000533598"/>
    </source>
</evidence>
<dbReference type="SUPFAM" id="SSF53335">
    <property type="entry name" value="S-adenosyl-L-methionine-dependent methyltransferases"/>
    <property type="match status" value="2"/>
</dbReference>